<dbReference type="Gene3D" id="2.30.280.10">
    <property type="entry name" value="SRA-YDG"/>
    <property type="match status" value="1"/>
</dbReference>
<dbReference type="AlphaFoldDB" id="A0A937W342"/>
<dbReference type="SUPFAM" id="SSF88697">
    <property type="entry name" value="PUA domain-like"/>
    <property type="match status" value="1"/>
</dbReference>
<evidence type="ECO:0000313" key="2">
    <source>
        <dbReference type="EMBL" id="MBM3225996.1"/>
    </source>
</evidence>
<dbReference type="EMBL" id="VGLS01000751">
    <property type="protein sequence ID" value="MBM3225996.1"/>
    <property type="molecule type" value="Genomic_DNA"/>
</dbReference>
<name>A0A937W342_UNCTE</name>
<proteinExistence type="predicted"/>
<dbReference type="Proteomes" id="UP000712673">
    <property type="component" value="Unassembled WGS sequence"/>
</dbReference>
<protein>
    <recommendedName>
        <fullName evidence="1">YDG domain-containing protein</fullName>
    </recommendedName>
</protein>
<dbReference type="InterPro" id="IPR045134">
    <property type="entry name" value="UHRF1/2-like"/>
</dbReference>
<comment type="caution">
    <text evidence="2">The sequence shown here is derived from an EMBL/GenBank/DDBJ whole genome shotgun (WGS) entry which is preliminary data.</text>
</comment>
<dbReference type="GO" id="GO:0061630">
    <property type="term" value="F:ubiquitin protein ligase activity"/>
    <property type="evidence" value="ECO:0007669"/>
    <property type="project" value="TreeGrafter"/>
</dbReference>
<dbReference type="GO" id="GO:0044027">
    <property type="term" value="P:negative regulation of gene expression via chromosomal CpG island methylation"/>
    <property type="evidence" value="ECO:0007669"/>
    <property type="project" value="TreeGrafter"/>
</dbReference>
<dbReference type="GO" id="GO:0016567">
    <property type="term" value="P:protein ubiquitination"/>
    <property type="evidence" value="ECO:0007669"/>
    <property type="project" value="TreeGrafter"/>
</dbReference>
<dbReference type="PANTHER" id="PTHR14140">
    <property type="entry name" value="E3 UBIQUITIN-PROTEIN LIGASE UHRF-RELATED"/>
    <property type="match status" value="1"/>
</dbReference>
<dbReference type="SMART" id="SM00466">
    <property type="entry name" value="SRA"/>
    <property type="match status" value="1"/>
</dbReference>
<sequence length="163" mass="17649">MPTFGAIPGYPEGSCFASRRALSHTGVHRPLIAGIAGSAHAGTTSVVLAGGYEDTEDCGTVILYTGQGGRDPETGRQVTHQTLAKGNMALATNAAKGLPVRVIRGARQRSSYAPIAGYRYDGLYLVKHYWRERGKAGFWVWRFRLEKIATAEQDAHTRYAPPS</sequence>
<evidence type="ECO:0000259" key="1">
    <source>
        <dbReference type="PROSITE" id="PS51015"/>
    </source>
</evidence>
<dbReference type="Pfam" id="PF02182">
    <property type="entry name" value="SAD_SRA"/>
    <property type="match status" value="1"/>
</dbReference>
<feature type="domain" description="YDG" evidence="1">
    <location>
        <begin position="5"/>
        <end position="147"/>
    </location>
</feature>
<dbReference type="InterPro" id="IPR036987">
    <property type="entry name" value="SRA-YDG_sf"/>
</dbReference>
<organism evidence="2 3">
    <name type="scientific">Tectimicrobiota bacterium</name>
    <dbReference type="NCBI Taxonomy" id="2528274"/>
    <lineage>
        <taxon>Bacteria</taxon>
        <taxon>Pseudomonadati</taxon>
        <taxon>Nitrospinota/Tectimicrobiota group</taxon>
        <taxon>Candidatus Tectimicrobiota</taxon>
    </lineage>
</organism>
<evidence type="ECO:0000313" key="3">
    <source>
        <dbReference type="Proteomes" id="UP000712673"/>
    </source>
</evidence>
<dbReference type="InterPro" id="IPR015947">
    <property type="entry name" value="PUA-like_sf"/>
</dbReference>
<reference evidence="2" key="1">
    <citation type="submission" date="2019-03" db="EMBL/GenBank/DDBJ databases">
        <title>Lake Tanganyika Metagenome-Assembled Genomes (MAGs).</title>
        <authorList>
            <person name="Tran P."/>
        </authorList>
    </citation>
    <scope>NUCLEOTIDE SEQUENCE</scope>
    <source>
        <strain evidence="2">K_DeepCast_65m_m2_066</strain>
    </source>
</reference>
<gene>
    <name evidence="2" type="ORF">FJZ47_19670</name>
</gene>
<dbReference type="PANTHER" id="PTHR14140:SF27">
    <property type="entry name" value="OS04G0289800 PROTEIN"/>
    <property type="match status" value="1"/>
</dbReference>
<dbReference type="InterPro" id="IPR003105">
    <property type="entry name" value="SRA_YDG"/>
</dbReference>
<accession>A0A937W342</accession>
<dbReference type="PROSITE" id="PS51015">
    <property type="entry name" value="YDG"/>
    <property type="match status" value="1"/>
</dbReference>